<dbReference type="InterPro" id="IPR036610">
    <property type="entry name" value="PEBP-like_sf"/>
</dbReference>
<evidence type="ECO:0008006" key="2">
    <source>
        <dbReference type="Google" id="ProtNLM"/>
    </source>
</evidence>
<dbReference type="AlphaFoldDB" id="A0A1W1BPD7"/>
<dbReference type="InterPro" id="IPR005247">
    <property type="entry name" value="YbhB_YbcL/LppC-like"/>
</dbReference>
<gene>
    <name evidence="1" type="ORF">MNB_SV-12-1447</name>
</gene>
<dbReference type="PANTHER" id="PTHR30289">
    <property type="entry name" value="UNCHARACTERIZED PROTEIN YBCL-RELATED"/>
    <property type="match status" value="1"/>
</dbReference>
<reference evidence="1" key="1">
    <citation type="submission" date="2016-10" db="EMBL/GenBank/DDBJ databases">
        <authorList>
            <person name="de Groot N.N."/>
        </authorList>
    </citation>
    <scope>NUCLEOTIDE SEQUENCE</scope>
</reference>
<accession>A0A1W1BPD7</accession>
<dbReference type="Pfam" id="PF01161">
    <property type="entry name" value="PBP"/>
    <property type="match status" value="1"/>
</dbReference>
<dbReference type="SUPFAM" id="SSF49777">
    <property type="entry name" value="PEBP-like"/>
    <property type="match status" value="1"/>
</dbReference>
<sequence length="432" mass="46284">MRLISLTSFSLSIVVASFIIACGGGGGGSSDKKSSDDNGNVTLIKGYLLDSPVEGVSYSCGNITGITTSTGEFSCEVAPVKFNIGTLELGIIGIFTSDGKVYPQDLVGVDRDNFADAKVIKLTRLLQSLDDDEDIDEKITISTETSAKFDTDVSSLDLDALVVMGDKTLVDSDSAIKHLRVTMNAPVEESNTTTVLVSQNINLSVNENDNITALFNTDTTLTYSKVTDPSNGSVIITGNSFVYIPNKNFNGTDSFTYKISNGTVDSNISTVTITVNDFIITSTAYENEAYIPTKYACVDMSGSNISPQFLWKNAPKDTAKYAIIMDDEDAPCGTGDNACKHWGLFNIPSTNSEVVEDLDISTIAGTVEGTAYNGTKSYAGPCPPSLHTYKTTIFALKESMPTLSSVNLTRSQFQSSYSRYILNSATISGKFQ</sequence>
<dbReference type="InterPro" id="IPR008914">
    <property type="entry name" value="PEBP"/>
</dbReference>
<dbReference type="CDD" id="cd00865">
    <property type="entry name" value="PEBP_bact_arch"/>
    <property type="match status" value="1"/>
</dbReference>
<protein>
    <recommendedName>
        <fullName evidence="2">Phospholipid-binding protein</fullName>
    </recommendedName>
</protein>
<name>A0A1W1BPD7_9ZZZZ</name>
<proteinExistence type="predicted"/>
<dbReference type="Gene3D" id="3.90.280.10">
    <property type="entry name" value="PEBP-like"/>
    <property type="match status" value="1"/>
</dbReference>
<dbReference type="PANTHER" id="PTHR30289:SF1">
    <property type="entry name" value="PEBP (PHOSPHATIDYLETHANOLAMINE-BINDING PROTEIN) FAMILY PROTEIN"/>
    <property type="match status" value="1"/>
</dbReference>
<dbReference type="EMBL" id="FPHE01000061">
    <property type="protein sequence ID" value="SFV55356.1"/>
    <property type="molecule type" value="Genomic_DNA"/>
</dbReference>
<dbReference type="PROSITE" id="PS51257">
    <property type="entry name" value="PROKAR_LIPOPROTEIN"/>
    <property type="match status" value="1"/>
</dbReference>
<dbReference type="Gene3D" id="2.60.40.3440">
    <property type="match status" value="1"/>
</dbReference>
<organism evidence="1">
    <name type="scientific">hydrothermal vent metagenome</name>
    <dbReference type="NCBI Taxonomy" id="652676"/>
    <lineage>
        <taxon>unclassified sequences</taxon>
        <taxon>metagenomes</taxon>
        <taxon>ecological metagenomes</taxon>
    </lineage>
</organism>
<dbReference type="Pfam" id="PF17963">
    <property type="entry name" value="Big_9"/>
    <property type="match status" value="1"/>
</dbReference>
<dbReference type="NCBIfam" id="TIGR00481">
    <property type="entry name" value="YbhB/YbcL family Raf kinase inhibitor-like protein"/>
    <property type="match status" value="1"/>
</dbReference>
<evidence type="ECO:0000313" key="1">
    <source>
        <dbReference type="EMBL" id="SFV55356.1"/>
    </source>
</evidence>